<evidence type="ECO:0000259" key="1">
    <source>
        <dbReference type="Pfam" id="PF04851"/>
    </source>
</evidence>
<dbReference type="WBParaSite" id="PSAMB.scaffold22104size531.g38517.t1">
    <property type="protein sequence ID" value="PSAMB.scaffold22104size531.g38517.t1"/>
    <property type="gene ID" value="PSAMB.scaffold22104size531.g38517"/>
</dbReference>
<dbReference type="SUPFAM" id="SSF52540">
    <property type="entry name" value="P-loop containing nucleoside triphosphate hydrolases"/>
    <property type="match status" value="1"/>
</dbReference>
<dbReference type="Pfam" id="PF04851">
    <property type="entry name" value="ResIII"/>
    <property type="match status" value="1"/>
</dbReference>
<dbReference type="PANTHER" id="PTHR14074">
    <property type="entry name" value="HELICASE WITH DEATH DOMAIN-RELATED"/>
    <property type="match status" value="1"/>
</dbReference>
<name>A0A914VN96_9BILA</name>
<dbReference type="AlphaFoldDB" id="A0A914VN96"/>
<reference evidence="3" key="1">
    <citation type="submission" date="2022-11" db="UniProtKB">
        <authorList>
            <consortium name="WormBaseParasite"/>
        </authorList>
    </citation>
    <scope>IDENTIFICATION</scope>
</reference>
<dbReference type="GO" id="GO:0016787">
    <property type="term" value="F:hydrolase activity"/>
    <property type="evidence" value="ECO:0007669"/>
    <property type="project" value="InterPro"/>
</dbReference>
<proteinExistence type="predicted"/>
<keyword evidence="2" id="KW-1185">Reference proteome</keyword>
<dbReference type="GO" id="GO:0005737">
    <property type="term" value="C:cytoplasm"/>
    <property type="evidence" value="ECO:0007669"/>
    <property type="project" value="TreeGrafter"/>
</dbReference>
<dbReference type="PANTHER" id="PTHR14074:SF16">
    <property type="entry name" value="ANTIVIRAL INNATE IMMUNE RESPONSE RECEPTOR RIG-I"/>
    <property type="match status" value="1"/>
</dbReference>
<dbReference type="GO" id="GO:0003677">
    <property type="term" value="F:DNA binding"/>
    <property type="evidence" value="ECO:0007669"/>
    <property type="project" value="InterPro"/>
</dbReference>
<evidence type="ECO:0000313" key="3">
    <source>
        <dbReference type="WBParaSite" id="PSAMB.scaffold22104size531.g38517.t1"/>
    </source>
</evidence>
<dbReference type="InterPro" id="IPR006935">
    <property type="entry name" value="Helicase/UvrB_N"/>
</dbReference>
<dbReference type="Gene3D" id="3.40.50.300">
    <property type="entry name" value="P-loop containing nucleotide triphosphate hydrolases"/>
    <property type="match status" value="1"/>
</dbReference>
<accession>A0A914VN96</accession>
<dbReference type="InterPro" id="IPR027417">
    <property type="entry name" value="P-loop_NTPase"/>
</dbReference>
<dbReference type="InterPro" id="IPR051363">
    <property type="entry name" value="RLR_Helicase"/>
</dbReference>
<sequence>MVFRNNEVDKQFFTPRDYQLELVEKAINRNIIVPLGTGSGKTFIGVMLIREFASELHIPLEQGGKRSFFLVDKVPLVKQQADHIEHHTNLTVGKFHGKMNVDYYTESQWRKIIKENQARHIFLSFQP</sequence>
<dbReference type="GO" id="GO:0005524">
    <property type="term" value="F:ATP binding"/>
    <property type="evidence" value="ECO:0007669"/>
    <property type="project" value="InterPro"/>
</dbReference>
<dbReference type="Proteomes" id="UP000887566">
    <property type="component" value="Unplaced"/>
</dbReference>
<feature type="domain" description="Helicase/UvrB N-terminal" evidence="1">
    <location>
        <begin position="13"/>
        <end position="124"/>
    </location>
</feature>
<protein>
    <submittedName>
        <fullName evidence="3">Helicase/UvrB N-terminal domain-containing protein</fullName>
    </submittedName>
</protein>
<evidence type="ECO:0000313" key="2">
    <source>
        <dbReference type="Proteomes" id="UP000887566"/>
    </source>
</evidence>
<organism evidence="2 3">
    <name type="scientific">Plectus sambesii</name>
    <dbReference type="NCBI Taxonomy" id="2011161"/>
    <lineage>
        <taxon>Eukaryota</taxon>
        <taxon>Metazoa</taxon>
        <taxon>Ecdysozoa</taxon>
        <taxon>Nematoda</taxon>
        <taxon>Chromadorea</taxon>
        <taxon>Plectida</taxon>
        <taxon>Plectina</taxon>
        <taxon>Plectoidea</taxon>
        <taxon>Plectidae</taxon>
        <taxon>Plectus</taxon>
    </lineage>
</organism>